<evidence type="ECO:0000313" key="3">
    <source>
        <dbReference type="Proteomes" id="UP000479190"/>
    </source>
</evidence>
<reference evidence="2 3" key="1">
    <citation type="submission" date="2020-02" db="EMBL/GenBank/DDBJ databases">
        <authorList>
            <person name="Ferguson B K."/>
        </authorList>
    </citation>
    <scope>NUCLEOTIDE SEQUENCE [LARGE SCALE GENOMIC DNA]</scope>
</reference>
<dbReference type="AlphaFoldDB" id="A0A6H5IWR5"/>
<dbReference type="EMBL" id="CADCXV010000955">
    <property type="protein sequence ID" value="CAB0039365.1"/>
    <property type="molecule type" value="Genomic_DNA"/>
</dbReference>
<evidence type="ECO:0000256" key="1">
    <source>
        <dbReference type="SAM" id="MobiDB-lite"/>
    </source>
</evidence>
<dbReference type="OrthoDB" id="412748at2759"/>
<feature type="region of interest" description="Disordered" evidence="1">
    <location>
        <begin position="224"/>
        <end position="256"/>
    </location>
</feature>
<dbReference type="Proteomes" id="UP000479190">
    <property type="component" value="Unassembled WGS sequence"/>
</dbReference>
<organism evidence="2 3">
    <name type="scientific">Trichogramma brassicae</name>
    <dbReference type="NCBI Taxonomy" id="86971"/>
    <lineage>
        <taxon>Eukaryota</taxon>
        <taxon>Metazoa</taxon>
        <taxon>Ecdysozoa</taxon>
        <taxon>Arthropoda</taxon>
        <taxon>Hexapoda</taxon>
        <taxon>Insecta</taxon>
        <taxon>Pterygota</taxon>
        <taxon>Neoptera</taxon>
        <taxon>Endopterygota</taxon>
        <taxon>Hymenoptera</taxon>
        <taxon>Apocrita</taxon>
        <taxon>Proctotrupomorpha</taxon>
        <taxon>Chalcidoidea</taxon>
        <taxon>Trichogrammatidae</taxon>
        <taxon>Trichogramma</taxon>
    </lineage>
</organism>
<evidence type="ECO:0000313" key="2">
    <source>
        <dbReference type="EMBL" id="CAB0039365.1"/>
    </source>
</evidence>
<keyword evidence="3" id="KW-1185">Reference proteome</keyword>
<proteinExistence type="predicted"/>
<name>A0A6H5IWR5_9HYME</name>
<gene>
    <name evidence="2" type="ORF">TBRA_LOCUS11109</name>
</gene>
<accession>A0A6H5IWR5</accession>
<sequence length="326" mass="36754">MVFRRHNDFGGLFVLGRGPLRYVRERPAAAAGTTEEAAVAARSTASTPLRLVLAAAADSLLPPALRVTHMGTGTRENTELSSIGLATTTTTTTTTTGSLTTCAAASTLCALCSRYYDVARSISTRSSDRWTERKRSKTFSIVLGRIEEENNVQNKRRKLNTLVRKWIRDTSIGRNMPANVADQVGAMRHAEQIKMYRKGMSIDVRYLKKKDLAQYVPASLLQKKVKSSNGSTSPRNEMDLLSRKRKSDQDFGDSADKKRRTVEDEIFIHIPSRITTSWIFIAHPLRKELDAKFHCGLIAKYIYALRQSHCSTHHNWLRLYWNVLEH</sequence>
<protein>
    <submittedName>
        <fullName evidence="2">Uncharacterized protein</fullName>
    </submittedName>
</protein>